<protein>
    <submittedName>
        <fullName evidence="1">Uncharacterized protein</fullName>
    </submittedName>
</protein>
<organism evidence="1 2">
    <name type="scientific">Idiomarina seosinensis</name>
    <dbReference type="NCBI Taxonomy" id="281739"/>
    <lineage>
        <taxon>Bacteria</taxon>
        <taxon>Pseudomonadati</taxon>
        <taxon>Pseudomonadota</taxon>
        <taxon>Gammaproteobacteria</taxon>
        <taxon>Alteromonadales</taxon>
        <taxon>Idiomarinaceae</taxon>
        <taxon>Idiomarina</taxon>
    </lineage>
</organism>
<dbReference type="Proteomes" id="UP000287908">
    <property type="component" value="Unassembled WGS sequence"/>
</dbReference>
<name>A0A432ZHF1_9GAMM</name>
<gene>
    <name evidence="1" type="ORF">CWI81_02425</name>
</gene>
<keyword evidence="2" id="KW-1185">Reference proteome</keyword>
<dbReference type="AlphaFoldDB" id="A0A432ZHF1"/>
<comment type="caution">
    <text evidence="1">The sequence shown here is derived from an EMBL/GenBank/DDBJ whole genome shotgun (WGS) entry which is preliminary data.</text>
</comment>
<dbReference type="RefSeq" id="WP_126783631.1">
    <property type="nucleotide sequence ID" value="NZ_PIQF01000001.1"/>
</dbReference>
<sequence>MHRFRPAHPHKLLSISDDGEQWLLNEQQLQLCGKALVLWRWAVIVPLAAEPLRQRHWLWLWWFQLPAQELALIRLLASCGVRY</sequence>
<reference evidence="1 2" key="1">
    <citation type="journal article" date="2011" name="Front. Microbiol.">
        <title>Genomic signatures of strain selection and enhancement in Bacillus atrophaeus var. globigii, a historical biowarfare simulant.</title>
        <authorList>
            <person name="Gibbons H.S."/>
            <person name="Broomall S.M."/>
            <person name="McNew L.A."/>
            <person name="Daligault H."/>
            <person name="Chapman C."/>
            <person name="Bruce D."/>
            <person name="Karavis M."/>
            <person name="Krepps M."/>
            <person name="McGregor P.A."/>
            <person name="Hong C."/>
            <person name="Park K.H."/>
            <person name="Akmal A."/>
            <person name="Feldman A."/>
            <person name="Lin J.S."/>
            <person name="Chang W.E."/>
            <person name="Higgs B.W."/>
            <person name="Demirev P."/>
            <person name="Lindquist J."/>
            <person name="Liem A."/>
            <person name="Fochler E."/>
            <person name="Read T.D."/>
            <person name="Tapia R."/>
            <person name="Johnson S."/>
            <person name="Bishop-Lilly K.A."/>
            <person name="Detter C."/>
            <person name="Han C."/>
            <person name="Sozhamannan S."/>
            <person name="Rosenzweig C.N."/>
            <person name="Skowronski E.W."/>
        </authorList>
    </citation>
    <scope>NUCLEOTIDE SEQUENCE [LARGE SCALE GENOMIC DNA]</scope>
    <source>
        <strain evidence="1 2">CL-SP19</strain>
    </source>
</reference>
<evidence type="ECO:0000313" key="2">
    <source>
        <dbReference type="Proteomes" id="UP000287908"/>
    </source>
</evidence>
<dbReference type="OrthoDB" id="6241341at2"/>
<dbReference type="EMBL" id="PIQF01000001">
    <property type="protein sequence ID" value="RUO77359.1"/>
    <property type="molecule type" value="Genomic_DNA"/>
</dbReference>
<proteinExistence type="predicted"/>
<evidence type="ECO:0000313" key="1">
    <source>
        <dbReference type="EMBL" id="RUO77359.1"/>
    </source>
</evidence>
<accession>A0A432ZHF1</accession>